<gene>
    <name evidence="1" type="ORF">NM208_g4495</name>
</gene>
<sequence length="1096" mass="121629">MACQTTLPASWYTSKAIYGLERRGIFLKSWILLGAVTKWPNAGESYTRELAQINYTIRRSSPDWKSIKIFSDSGSEIRSHLTSGGLLFMTLSDETVSFEDFFPGLEAAIAHVDFTDLPLRRPLKYVGNYNWKAMVDGYQECLHCAYAHPEFSKKYHPTTYRVINNHNYSQHLAGPGEADDGLFFYLFPNSTLSIYGGGMTSWRVCPSEEPSESVMEFDYYHTAPVGSREFEDYYKFTRNVAIEDIELCEKTQKNLNLGIYTKGILNPNKENGVVYYQGQVLTMCADQYEKEKLESEASSQAPLERTPVQHLDETCWILIYGNDPVVLGDATVTPNDMLASSWGMKLISNLRARMITTTCGHAETLLGEQTLNDNTGDKLASLLRIKRPFVLFTSLLAAELPNTQHTLGQVFAVMSQETPSSYIPDIITPPTTAITQDVPRRILPKAGAGYGRIKAKHGKSRDGCVTCKAKRRKCDEMKPACSQCLRRRVTCGGYGKELIFKEFSKPEPPRRVTRDTERHLHHGPASDALTEKQSDNSLSEPDVSQFNTAEVLEPRACRQDMQSLQPPPSANTPLNLSFSPSAQAVDFDMLLPDIESLEYSQSYYYSGTDGREAAGNEVPAVSPNILNPEPETEHFVATPISLSHILGFDDDSWACSLNTTVAPHVQSDGHGPFSFHWHPIVGDNSPESIALIFDNRVCEVLCIKESSTGNPWRKIVWPLARKHDALYHAVAAMTCFHGSNRLPQLRGEGMRHLESGMKKLSAEGPSEMPLEVALAVTLALSIAKTWYHPRASNGIDYINNAKDLLQEAVSRNLASKPLEGDLSLVFLANTWLYMDVLTRITCQNIQVADFSPLSACVPKGHSADSSHQVDPLMGCAETLFPLIGRVADLVRRVRLTRSRLNSPAVVSLAVELKMSIASWVPSFNPEVPFDEGDPLTSDASDLVQTANAYKWATLLLLYQAVPELPGHLSFSELAQKVLVLIATVPLNSRATIFPIFPLMVAGCETTEAEDRDWVRHRWQSVADGNSSGIVERCLELTLEVWRRRDALKGPPLPLASALVTRDGGLGMGGGCGESTVKSKSHWLSVMEEWGWEVMLG</sequence>
<accession>A0ACC1SKL8</accession>
<name>A0ACC1SKL8_9HYPO</name>
<evidence type="ECO:0000313" key="2">
    <source>
        <dbReference type="Proteomes" id="UP001148629"/>
    </source>
</evidence>
<organism evidence="1 2">
    <name type="scientific">Fusarium decemcellulare</name>
    <dbReference type="NCBI Taxonomy" id="57161"/>
    <lineage>
        <taxon>Eukaryota</taxon>
        <taxon>Fungi</taxon>
        <taxon>Dikarya</taxon>
        <taxon>Ascomycota</taxon>
        <taxon>Pezizomycotina</taxon>
        <taxon>Sordariomycetes</taxon>
        <taxon>Hypocreomycetidae</taxon>
        <taxon>Hypocreales</taxon>
        <taxon>Nectriaceae</taxon>
        <taxon>Fusarium</taxon>
        <taxon>Fusarium decemcellulare species complex</taxon>
    </lineage>
</organism>
<protein>
    <submittedName>
        <fullName evidence="1">Uncharacterized protein</fullName>
    </submittedName>
</protein>
<evidence type="ECO:0000313" key="1">
    <source>
        <dbReference type="EMBL" id="KAJ3541678.1"/>
    </source>
</evidence>
<proteinExistence type="predicted"/>
<keyword evidence="2" id="KW-1185">Reference proteome</keyword>
<reference evidence="1" key="1">
    <citation type="submission" date="2022-08" db="EMBL/GenBank/DDBJ databases">
        <title>Genome Sequence of Fusarium decemcellulare.</title>
        <authorList>
            <person name="Buettner E."/>
        </authorList>
    </citation>
    <scope>NUCLEOTIDE SEQUENCE</scope>
    <source>
        <strain evidence="1">Babe19</strain>
    </source>
</reference>
<dbReference type="Proteomes" id="UP001148629">
    <property type="component" value="Unassembled WGS sequence"/>
</dbReference>
<dbReference type="EMBL" id="JANRMS010000338">
    <property type="protein sequence ID" value="KAJ3541678.1"/>
    <property type="molecule type" value="Genomic_DNA"/>
</dbReference>
<comment type="caution">
    <text evidence="1">The sequence shown here is derived from an EMBL/GenBank/DDBJ whole genome shotgun (WGS) entry which is preliminary data.</text>
</comment>